<gene>
    <name evidence="2" type="ORF">NMOB1V02_LOCUS6604</name>
</gene>
<dbReference type="PANTHER" id="PTHR12705:SF0">
    <property type="entry name" value="ORIGIN RECOGNITION COMPLEX SUBUNIT 5"/>
    <property type="match status" value="1"/>
</dbReference>
<name>A0A7R9BRX8_9CRUS</name>
<dbReference type="InterPro" id="IPR020796">
    <property type="entry name" value="ORC5"/>
</dbReference>
<dbReference type="InterPro" id="IPR047088">
    <property type="entry name" value="ORC5_C"/>
</dbReference>
<feature type="domain" description="Origin recognition complex subunit 5 C-terminal" evidence="1">
    <location>
        <begin position="301"/>
        <end position="435"/>
    </location>
</feature>
<proteinExistence type="predicted"/>
<dbReference type="EMBL" id="CAJPEX010001405">
    <property type="protein sequence ID" value="CAG0919063.1"/>
    <property type="molecule type" value="Genomic_DNA"/>
</dbReference>
<keyword evidence="3" id="KW-1185">Reference proteome</keyword>
<dbReference type="InterPro" id="IPR027417">
    <property type="entry name" value="P-loop_NTPase"/>
</dbReference>
<dbReference type="Pfam" id="PF14630">
    <property type="entry name" value="ORC5_C"/>
    <property type="match status" value="1"/>
</dbReference>
<dbReference type="Proteomes" id="UP000678499">
    <property type="component" value="Unassembled WGS sequence"/>
</dbReference>
<protein>
    <recommendedName>
        <fullName evidence="1">Origin recognition complex subunit 5 C-terminal domain-containing protein</fullName>
    </recommendedName>
</protein>
<reference evidence="2" key="1">
    <citation type="submission" date="2020-11" db="EMBL/GenBank/DDBJ databases">
        <authorList>
            <person name="Tran Van P."/>
        </authorList>
    </citation>
    <scope>NUCLEOTIDE SEQUENCE</scope>
</reference>
<dbReference type="OrthoDB" id="365981at2759"/>
<dbReference type="Gene3D" id="3.40.50.300">
    <property type="entry name" value="P-loop containing nucleotide triphosphate hydrolases"/>
    <property type="match status" value="1"/>
</dbReference>
<evidence type="ECO:0000259" key="1">
    <source>
        <dbReference type="Pfam" id="PF14630"/>
    </source>
</evidence>
<dbReference type="AlphaFoldDB" id="A0A7R9BRX8"/>
<evidence type="ECO:0000313" key="2">
    <source>
        <dbReference type="EMBL" id="CAD7278911.1"/>
    </source>
</evidence>
<accession>A0A7R9BRX8</accession>
<dbReference type="EMBL" id="OA883442">
    <property type="protein sequence ID" value="CAD7278911.1"/>
    <property type="molecule type" value="Genomic_DNA"/>
</dbReference>
<dbReference type="SUPFAM" id="SSF52540">
    <property type="entry name" value="P-loop containing nucleoside triphosphate hydrolases"/>
    <property type="match status" value="1"/>
</dbReference>
<dbReference type="PANTHER" id="PTHR12705">
    <property type="entry name" value="ORIGIN RECOGNITION COMPLEX SUBUNIT 5"/>
    <property type="match status" value="1"/>
</dbReference>
<evidence type="ECO:0000313" key="3">
    <source>
        <dbReference type="Proteomes" id="UP000678499"/>
    </source>
</evidence>
<sequence length="442" mass="49826">MESPTKPVSSSLPELDLLIGRSKHGTVPSSIFLYGPRSSGKSYYINQFFGSTGITHVRIQSQFCNFKKDFEELIIAKIMALMENEAFARPITDPKEKMLCMEFNPDLTRALNPFILTKRKLCLVFEDAESFVYLDKKDALSYLLSLQEITCRNVCVILVSKLPWEKFMTRKVASVPLSITVPPLTEDQVIGIVCQSVVLEGVDPKLLKALLRNVVKSVFSITRNVRQIVGIAKSVAGVCNGKLVKMCLERTNDDDDGEPTEEEVMKIWSFASPHIKKAVMDIHLRMLDTRSSAIQDAGVELPMLGKFLLIAAFIASYNSPKWDKIFFSKRHKENHRRTKFAADKKYAPDNGPQYFTRSRLLAIFKNIFETSNPEEDVVDVIGDSGLLPLIKSMERSNLIYRGSADLLLNPKYKCVASGRRVTEIAKQVGVNLFGYMKYVPDT</sequence>
<dbReference type="GO" id="GO:0005664">
    <property type="term" value="C:nuclear origin of replication recognition complex"/>
    <property type="evidence" value="ECO:0007669"/>
    <property type="project" value="TreeGrafter"/>
</dbReference>
<dbReference type="GO" id="GO:0006270">
    <property type="term" value="P:DNA replication initiation"/>
    <property type="evidence" value="ECO:0007669"/>
    <property type="project" value="TreeGrafter"/>
</dbReference>
<dbReference type="GO" id="GO:0003688">
    <property type="term" value="F:DNA replication origin binding"/>
    <property type="evidence" value="ECO:0007669"/>
    <property type="project" value="TreeGrafter"/>
</dbReference>
<organism evidence="2">
    <name type="scientific">Notodromas monacha</name>
    <dbReference type="NCBI Taxonomy" id="399045"/>
    <lineage>
        <taxon>Eukaryota</taxon>
        <taxon>Metazoa</taxon>
        <taxon>Ecdysozoa</taxon>
        <taxon>Arthropoda</taxon>
        <taxon>Crustacea</taxon>
        <taxon>Oligostraca</taxon>
        <taxon>Ostracoda</taxon>
        <taxon>Podocopa</taxon>
        <taxon>Podocopida</taxon>
        <taxon>Cypridocopina</taxon>
        <taxon>Cypridoidea</taxon>
        <taxon>Cyprididae</taxon>
        <taxon>Notodromas</taxon>
    </lineage>
</organism>